<sequence length="64" mass="7047">MARPPLQVGQESIQCMEPEQNGTSGQENGSPRYYQTVEIRTMAAYGRVTSTLYPTNLTLGMVPP</sequence>
<dbReference type="AlphaFoldDB" id="A0AA35KN08"/>
<protein>
    <submittedName>
        <fullName evidence="2">Uncharacterized protein</fullName>
    </submittedName>
</protein>
<evidence type="ECO:0000313" key="3">
    <source>
        <dbReference type="Proteomes" id="UP001178461"/>
    </source>
</evidence>
<dbReference type="Proteomes" id="UP001178461">
    <property type="component" value="Chromosome 7"/>
</dbReference>
<evidence type="ECO:0000256" key="1">
    <source>
        <dbReference type="SAM" id="MobiDB-lite"/>
    </source>
</evidence>
<evidence type="ECO:0000313" key="2">
    <source>
        <dbReference type="EMBL" id="CAI5780239.1"/>
    </source>
</evidence>
<accession>A0AA35KN08</accession>
<feature type="compositionally biased region" description="Polar residues" evidence="1">
    <location>
        <begin position="20"/>
        <end position="29"/>
    </location>
</feature>
<dbReference type="EMBL" id="OX395132">
    <property type="protein sequence ID" value="CAI5780239.1"/>
    <property type="molecule type" value="Genomic_DNA"/>
</dbReference>
<reference evidence="2" key="1">
    <citation type="submission" date="2022-12" db="EMBL/GenBank/DDBJ databases">
        <authorList>
            <person name="Alioto T."/>
            <person name="Alioto T."/>
            <person name="Gomez Garrido J."/>
        </authorList>
    </citation>
    <scope>NUCLEOTIDE SEQUENCE</scope>
</reference>
<proteinExistence type="predicted"/>
<name>A0AA35KN08_9SAUR</name>
<gene>
    <name evidence="2" type="ORF">PODLI_1B038586</name>
</gene>
<organism evidence="2 3">
    <name type="scientific">Podarcis lilfordi</name>
    <name type="common">Lilford's wall lizard</name>
    <dbReference type="NCBI Taxonomy" id="74358"/>
    <lineage>
        <taxon>Eukaryota</taxon>
        <taxon>Metazoa</taxon>
        <taxon>Chordata</taxon>
        <taxon>Craniata</taxon>
        <taxon>Vertebrata</taxon>
        <taxon>Euteleostomi</taxon>
        <taxon>Lepidosauria</taxon>
        <taxon>Squamata</taxon>
        <taxon>Bifurcata</taxon>
        <taxon>Unidentata</taxon>
        <taxon>Episquamata</taxon>
        <taxon>Laterata</taxon>
        <taxon>Lacertibaenia</taxon>
        <taxon>Lacertidae</taxon>
        <taxon>Podarcis</taxon>
    </lineage>
</organism>
<keyword evidence="3" id="KW-1185">Reference proteome</keyword>
<feature type="region of interest" description="Disordered" evidence="1">
    <location>
        <begin position="1"/>
        <end position="31"/>
    </location>
</feature>